<dbReference type="SUPFAM" id="SSF48452">
    <property type="entry name" value="TPR-like"/>
    <property type="match status" value="1"/>
</dbReference>
<name>A0A8H6IBS9_9AGAR</name>
<organism evidence="3 4">
    <name type="scientific">Ephemerocybe angulata</name>
    <dbReference type="NCBI Taxonomy" id="980116"/>
    <lineage>
        <taxon>Eukaryota</taxon>
        <taxon>Fungi</taxon>
        <taxon>Dikarya</taxon>
        <taxon>Basidiomycota</taxon>
        <taxon>Agaricomycotina</taxon>
        <taxon>Agaricomycetes</taxon>
        <taxon>Agaricomycetidae</taxon>
        <taxon>Agaricales</taxon>
        <taxon>Agaricineae</taxon>
        <taxon>Psathyrellaceae</taxon>
        <taxon>Ephemerocybe</taxon>
    </lineage>
</organism>
<dbReference type="AlphaFoldDB" id="A0A8H6IBS9"/>
<sequence>MEQDNSSPVSPNAHGESQFYMTDIVVERTDIMDGDMTFQNLAELWVFGLPGSSGAKGFALPEVSPGVWKMAESIELCGDVDGIDCVVKGNEGEDIGFMHLDGTKLRTATLQLKQGPRRTLKSFDFDGVHFTLSFDMAEIPPEAISAANDLPLMLDVSSIEQAVLAQERLSDVILEDHNDLLGRFSYLRLGAGFSDRPSPSGDDISHLANTISTLQRFWEHPPVGHSKGPTPLTGCRSQLGSVLSDTDESHATPQEVVKPPPKDNEHIPGLITSLGALFAEHFERRGDYSDFAEAIPVVHRAVKLAPENHSDLPFLLSTLGRLLQARFKKSRVLPDISQSITAHQRAVSLTPEGDEDLPELLTRLGSSFEDRFAHTNNHSDIADAIEVQRRAVDLTPEGHPDLPWRINNLGSAFQCRFDHIGELSDSYVAVTTFQKAVELAPEGHTRLPHLLHDLGYSLQARFRRTGALSDISQSLTALHKAVQLTPVGHADLPTRLQSLETSYKLGSEHAGPRRPFYCDLSDISDLVTALREAVSLTPDGHRSLPFILSALGHSLRHRFDNTGEYSDIREALLAQQRAVSITPEGHADLPGRLYNLGDIFALRFEHSGEVSGIDDAIAALQKVIQLTPEGHVDLPGCHKHLGDVLKTRFDSRGNRRDLDESISHYKYAATSPHSSRTIILSAGSQWVALLCHDNPRSPDILHALGPIVDTFVLMTGLEKAVQGRYAVLQEIQMLLPSAVSFACSLDRPDRALEWLEQGRCRVWSQLNNLRTPLDELSIHHPELAHRIADTATRLESSGFSQESTHITVSEMEKPSAENYTSGYAALGSEWEGLLKTVGAIPGFEHFLKPVPCSTILQHLPDLGPVVIINVDDVRCDALALLAGLDEPLHIPLPNFSLKKAKRYRRQLNSQLRAHVPRARGEEANTASDGNFTARGAGPIVKGGTVDVLRRLGSEVVKPILDMLAISVNPSSGKVPPRIWWCPTGELSFLPLHAAGLYGESESDSVMDYVVSSYTPTITALTDRVKNNLPIDESVAGLFLTSQPNAPGRSPIPGTTNEVKSIHAMAKAKEIRVLMHEGADIAVDDCVKHMQDFSSVHLACHASQKADNPLQSRFFLHNGSLDLATVLQWQLKNADLAFLSACETSTGEEKLPDEAVHLAAGMLAAGYRRVVGTMWSIGDRVAQEVANDFYEYLWRHKGDGSDGRFDGSLSAYALHHAIQQLRLRQDSADKSEQSLLTWIPYVHFGY</sequence>
<accession>A0A8H6IBS9</accession>
<protein>
    <submittedName>
        <fullName evidence="3">CHAT domain-containing protein</fullName>
    </submittedName>
</protein>
<comment type="caution">
    <text evidence="3">The sequence shown here is derived from an EMBL/GenBank/DDBJ whole genome shotgun (WGS) entry which is preliminary data.</text>
</comment>
<evidence type="ECO:0000313" key="4">
    <source>
        <dbReference type="Proteomes" id="UP000521943"/>
    </source>
</evidence>
<evidence type="ECO:0000313" key="3">
    <source>
        <dbReference type="EMBL" id="KAF6760951.1"/>
    </source>
</evidence>
<evidence type="ECO:0000259" key="2">
    <source>
        <dbReference type="Pfam" id="PF12770"/>
    </source>
</evidence>
<dbReference type="Proteomes" id="UP000521943">
    <property type="component" value="Unassembled WGS sequence"/>
</dbReference>
<feature type="region of interest" description="Disordered" evidence="1">
    <location>
        <begin position="238"/>
        <end position="265"/>
    </location>
</feature>
<keyword evidence="4" id="KW-1185">Reference proteome</keyword>
<reference evidence="3 4" key="1">
    <citation type="submission" date="2020-07" db="EMBL/GenBank/DDBJ databases">
        <title>Comparative genomics of pyrophilous fungi reveals a link between fire events and developmental genes.</title>
        <authorList>
            <consortium name="DOE Joint Genome Institute"/>
            <person name="Steindorff A.S."/>
            <person name="Carver A."/>
            <person name="Calhoun S."/>
            <person name="Stillman K."/>
            <person name="Liu H."/>
            <person name="Lipzen A."/>
            <person name="Pangilinan J."/>
            <person name="Labutti K."/>
            <person name="Bruns T.D."/>
            <person name="Grigoriev I.V."/>
        </authorList>
    </citation>
    <scope>NUCLEOTIDE SEQUENCE [LARGE SCALE GENOMIC DNA]</scope>
    <source>
        <strain evidence="3 4">CBS 144469</strain>
    </source>
</reference>
<dbReference type="OrthoDB" id="9991317at2759"/>
<dbReference type="EMBL" id="JACGCI010000011">
    <property type="protein sequence ID" value="KAF6760951.1"/>
    <property type="molecule type" value="Genomic_DNA"/>
</dbReference>
<evidence type="ECO:0000256" key="1">
    <source>
        <dbReference type="SAM" id="MobiDB-lite"/>
    </source>
</evidence>
<dbReference type="Pfam" id="PF12770">
    <property type="entry name" value="CHAT"/>
    <property type="match status" value="1"/>
</dbReference>
<proteinExistence type="predicted"/>
<dbReference type="InterPro" id="IPR011990">
    <property type="entry name" value="TPR-like_helical_dom_sf"/>
</dbReference>
<dbReference type="InterPro" id="IPR024983">
    <property type="entry name" value="CHAT_dom"/>
</dbReference>
<dbReference type="Gene3D" id="1.25.40.10">
    <property type="entry name" value="Tetratricopeptide repeat domain"/>
    <property type="match status" value="2"/>
</dbReference>
<feature type="domain" description="CHAT" evidence="2">
    <location>
        <begin position="947"/>
        <end position="1244"/>
    </location>
</feature>
<gene>
    <name evidence="3" type="ORF">DFP72DRAFT_1092430</name>
</gene>